<keyword evidence="11" id="KW-1185">Reference proteome</keyword>
<dbReference type="Proteomes" id="UP001206925">
    <property type="component" value="Unassembled WGS sequence"/>
</dbReference>
<keyword evidence="6" id="KW-0472">Membrane</keyword>
<reference evidence="10" key="1">
    <citation type="submission" date="2022-06" db="EMBL/GenBank/DDBJ databases">
        <title>Uncovering the hologenomic basis of an extraordinary plant invasion.</title>
        <authorList>
            <person name="Bieker V.C."/>
            <person name="Martin M.D."/>
            <person name="Gilbert T."/>
            <person name="Hodgins K."/>
            <person name="Battlay P."/>
            <person name="Petersen B."/>
            <person name="Wilson J."/>
        </authorList>
    </citation>
    <scope>NUCLEOTIDE SEQUENCE</scope>
    <source>
        <strain evidence="10">AA19_3_7</strain>
        <tissue evidence="10">Leaf</tissue>
    </source>
</reference>
<dbReference type="PANTHER" id="PTHR46204">
    <property type="entry name" value="CHITIN ELICITOR RECEPTOR KINASE 1-RELATED"/>
    <property type="match status" value="1"/>
</dbReference>
<keyword evidence="2" id="KW-1003">Cell membrane</keyword>
<dbReference type="EMBL" id="JAMZMK010008675">
    <property type="protein sequence ID" value="KAI7739100.1"/>
    <property type="molecule type" value="Genomic_DNA"/>
</dbReference>
<protein>
    <recommendedName>
        <fullName evidence="9">LYK3/RLK10-like LysM domain-containing protein</fullName>
    </recommendedName>
</protein>
<feature type="signal peptide" evidence="8">
    <location>
        <begin position="1"/>
        <end position="25"/>
    </location>
</feature>
<comment type="caution">
    <text evidence="10">The sequence shown here is derived from an EMBL/GenBank/DDBJ whole genome shotgun (WGS) entry which is preliminary data.</text>
</comment>
<evidence type="ECO:0000256" key="6">
    <source>
        <dbReference type="ARBA" id="ARBA00023136"/>
    </source>
</evidence>
<keyword evidence="5" id="KW-1133">Transmembrane helix</keyword>
<evidence type="ECO:0000256" key="3">
    <source>
        <dbReference type="ARBA" id="ARBA00022692"/>
    </source>
</evidence>
<dbReference type="GO" id="GO:0019199">
    <property type="term" value="F:transmembrane receptor protein kinase activity"/>
    <property type="evidence" value="ECO:0007669"/>
    <property type="project" value="InterPro"/>
</dbReference>
<dbReference type="PANTHER" id="PTHR46204:SF27">
    <property type="entry name" value="PROTEIN KINASE DOMAIN-CONTAINING PROTEIN"/>
    <property type="match status" value="1"/>
</dbReference>
<keyword evidence="7" id="KW-1015">Disulfide bond</keyword>
<dbReference type="AlphaFoldDB" id="A0AAD5CDG5"/>
<feature type="domain" description="LYK3/RLK10-like LysM" evidence="9">
    <location>
        <begin position="163"/>
        <end position="206"/>
    </location>
</feature>
<dbReference type="Pfam" id="PF23577">
    <property type="entry name" value="LysM_RLK"/>
    <property type="match status" value="1"/>
</dbReference>
<dbReference type="InterPro" id="IPR057097">
    <property type="entry name" value="LysM_RLK3/10"/>
</dbReference>
<evidence type="ECO:0000313" key="10">
    <source>
        <dbReference type="EMBL" id="KAI7739100.1"/>
    </source>
</evidence>
<evidence type="ECO:0000256" key="4">
    <source>
        <dbReference type="ARBA" id="ARBA00022729"/>
    </source>
</evidence>
<evidence type="ECO:0000256" key="1">
    <source>
        <dbReference type="ARBA" id="ARBA00004162"/>
    </source>
</evidence>
<keyword evidence="3" id="KW-0812">Transmembrane</keyword>
<accession>A0AAD5CDG5</accession>
<evidence type="ECO:0000313" key="11">
    <source>
        <dbReference type="Proteomes" id="UP001206925"/>
    </source>
</evidence>
<evidence type="ECO:0000259" key="9">
    <source>
        <dbReference type="Pfam" id="PF23577"/>
    </source>
</evidence>
<organism evidence="10 11">
    <name type="scientific">Ambrosia artemisiifolia</name>
    <name type="common">Common ragweed</name>
    <dbReference type="NCBI Taxonomy" id="4212"/>
    <lineage>
        <taxon>Eukaryota</taxon>
        <taxon>Viridiplantae</taxon>
        <taxon>Streptophyta</taxon>
        <taxon>Embryophyta</taxon>
        <taxon>Tracheophyta</taxon>
        <taxon>Spermatophyta</taxon>
        <taxon>Magnoliopsida</taxon>
        <taxon>eudicotyledons</taxon>
        <taxon>Gunneridae</taxon>
        <taxon>Pentapetalae</taxon>
        <taxon>asterids</taxon>
        <taxon>campanulids</taxon>
        <taxon>Asterales</taxon>
        <taxon>Asteraceae</taxon>
        <taxon>Asteroideae</taxon>
        <taxon>Heliantheae alliance</taxon>
        <taxon>Heliantheae</taxon>
        <taxon>Ambrosia</taxon>
    </lineage>
</organism>
<evidence type="ECO:0000256" key="2">
    <source>
        <dbReference type="ARBA" id="ARBA00022475"/>
    </source>
</evidence>
<sequence>MLELNLVYQSVAFLLLTSSTSLVQSICNRGCDLALGSYYTRYQTDIVSIARYINTDVNNILKYNPNTVLSQDSLRLFVRISVPFSCECINGEYLGHVFNYNLTFGDTYPKIADMWYANLTTEDWIQMINIYDPSQLPDMSSINVTVNCSCGDGSVSKDYGLFITYPLRPGETLESISSEANLSSELIQSYNPDVKFSQGSGLIYIPGRG</sequence>
<proteinExistence type="predicted"/>
<name>A0AAD5CDG5_AMBAR</name>
<keyword evidence="4 8" id="KW-0732">Signal</keyword>
<evidence type="ECO:0000256" key="5">
    <source>
        <dbReference type="ARBA" id="ARBA00022989"/>
    </source>
</evidence>
<evidence type="ECO:0000256" key="8">
    <source>
        <dbReference type="SAM" id="SignalP"/>
    </source>
</evidence>
<dbReference type="GO" id="GO:0005886">
    <property type="term" value="C:plasma membrane"/>
    <property type="evidence" value="ECO:0007669"/>
    <property type="project" value="UniProtKB-SubCell"/>
</dbReference>
<comment type="subcellular location">
    <subcellularLocation>
        <location evidence="1">Cell membrane</location>
        <topology evidence="1">Single-pass membrane protein</topology>
    </subcellularLocation>
</comment>
<dbReference type="InterPro" id="IPR044812">
    <property type="entry name" value="CERK1/LYK3-like"/>
</dbReference>
<dbReference type="GO" id="GO:0045087">
    <property type="term" value="P:innate immune response"/>
    <property type="evidence" value="ECO:0007669"/>
    <property type="project" value="InterPro"/>
</dbReference>
<feature type="chain" id="PRO_5042152035" description="LYK3/RLK10-like LysM domain-containing protein" evidence="8">
    <location>
        <begin position="26"/>
        <end position="209"/>
    </location>
</feature>
<gene>
    <name evidence="10" type="ORF">M8C21_013765</name>
</gene>
<evidence type="ECO:0000256" key="7">
    <source>
        <dbReference type="ARBA" id="ARBA00023157"/>
    </source>
</evidence>